<dbReference type="InterPro" id="IPR001611">
    <property type="entry name" value="Leu-rich_rpt"/>
</dbReference>
<keyword evidence="3" id="KW-0812">Transmembrane</keyword>
<name>A0ABR2DDN8_9ROSI</name>
<dbReference type="InterPro" id="IPR013210">
    <property type="entry name" value="LRR_N_plant-typ"/>
</dbReference>
<dbReference type="Proteomes" id="UP001472677">
    <property type="component" value="Unassembled WGS sequence"/>
</dbReference>
<keyword evidence="2" id="KW-0677">Repeat</keyword>
<sequence length="209" mass="22412">MKGSCCSWLNLKISSFVLLTWMFSSTVSQDDIKCLQGVKNSLKDPDGKLSNWTFNNNSAGFICNFVGVTCWDKGKNEVLSLQLRGMKLSGQLPQSLQYCRRSMTGSIPSELSNCSFLNSLILSNNKLSGSIPEQLSDLQRLKRVSVANNDLEGAIPLAFESVSEADFAGNKGLCGGPLGKCRGSSRKRLAIIIAAGVSGAAFSILLGFG</sequence>
<proteinExistence type="predicted"/>
<accession>A0ABR2DDN8</accession>
<evidence type="ECO:0000256" key="2">
    <source>
        <dbReference type="ARBA" id="ARBA00022737"/>
    </source>
</evidence>
<evidence type="ECO:0000313" key="7">
    <source>
        <dbReference type="Proteomes" id="UP001472677"/>
    </source>
</evidence>
<comment type="caution">
    <text evidence="6">The sequence shown here is derived from an EMBL/GenBank/DDBJ whole genome shotgun (WGS) entry which is preliminary data.</text>
</comment>
<keyword evidence="1" id="KW-0433">Leucine-rich repeat</keyword>
<feature type="domain" description="Leucine-rich repeat-containing N-terminal plant-type" evidence="5">
    <location>
        <begin position="29"/>
        <end position="71"/>
    </location>
</feature>
<dbReference type="Pfam" id="PF08263">
    <property type="entry name" value="LRRNT_2"/>
    <property type="match status" value="1"/>
</dbReference>
<evidence type="ECO:0000256" key="1">
    <source>
        <dbReference type="ARBA" id="ARBA00022614"/>
    </source>
</evidence>
<evidence type="ECO:0000256" key="3">
    <source>
        <dbReference type="SAM" id="Phobius"/>
    </source>
</evidence>
<gene>
    <name evidence="6" type="ORF">V6N12_047416</name>
</gene>
<reference evidence="6 7" key="1">
    <citation type="journal article" date="2024" name="G3 (Bethesda)">
        <title>Genome assembly of Hibiscus sabdariffa L. provides insights into metabolisms of medicinal natural products.</title>
        <authorList>
            <person name="Kim T."/>
        </authorList>
    </citation>
    <scope>NUCLEOTIDE SEQUENCE [LARGE SCALE GENOMIC DNA]</scope>
    <source>
        <strain evidence="6">TK-2024</strain>
        <tissue evidence="6">Old leaves</tissue>
    </source>
</reference>
<dbReference type="PANTHER" id="PTHR48007:SF86">
    <property type="entry name" value="(WILD MALAYSIAN BANANA) HYPOTHETICAL PROTEIN"/>
    <property type="match status" value="1"/>
</dbReference>
<evidence type="ECO:0000256" key="4">
    <source>
        <dbReference type="SAM" id="SignalP"/>
    </source>
</evidence>
<dbReference type="InterPro" id="IPR032675">
    <property type="entry name" value="LRR_dom_sf"/>
</dbReference>
<keyword evidence="7" id="KW-1185">Reference proteome</keyword>
<keyword evidence="4" id="KW-0732">Signal</keyword>
<feature type="signal peptide" evidence="4">
    <location>
        <begin position="1"/>
        <end position="28"/>
    </location>
</feature>
<dbReference type="Gene3D" id="3.80.10.10">
    <property type="entry name" value="Ribonuclease Inhibitor"/>
    <property type="match status" value="2"/>
</dbReference>
<protein>
    <recommendedName>
        <fullName evidence="5">Leucine-rich repeat-containing N-terminal plant-type domain-containing protein</fullName>
    </recommendedName>
</protein>
<dbReference type="EMBL" id="JBBPBM010000032">
    <property type="protein sequence ID" value="KAK8534016.1"/>
    <property type="molecule type" value="Genomic_DNA"/>
</dbReference>
<dbReference type="PANTHER" id="PTHR48007">
    <property type="entry name" value="LEUCINE-RICH REPEAT RECEPTOR-LIKE PROTEIN KINASE PXC1"/>
    <property type="match status" value="1"/>
</dbReference>
<dbReference type="SUPFAM" id="SSF52058">
    <property type="entry name" value="L domain-like"/>
    <property type="match status" value="1"/>
</dbReference>
<organism evidence="6 7">
    <name type="scientific">Hibiscus sabdariffa</name>
    <name type="common">roselle</name>
    <dbReference type="NCBI Taxonomy" id="183260"/>
    <lineage>
        <taxon>Eukaryota</taxon>
        <taxon>Viridiplantae</taxon>
        <taxon>Streptophyta</taxon>
        <taxon>Embryophyta</taxon>
        <taxon>Tracheophyta</taxon>
        <taxon>Spermatophyta</taxon>
        <taxon>Magnoliopsida</taxon>
        <taxon>eudicotyledons</taxon>
        <taxon>Gunneridae</taxon>
        <taxon>Pentapetalae</taxon>
        <taxon>rosids</taxon>
        <taxon>malvids</taxon>
        <taxon>Malvales</taxon>
        <taxon>Malvaceae</taxon>
        <taxon>Malvoideae</taxon>
        <taxon>Hibiscus</taxon>
    </lineage>
</organism>
<feature type="chain" id="PRO_5045083323" description="Leucine-rich repeat-containing N-terminal plant-type domain-containing protein" evidence="4">
    <location>
        <begin position="29"/>
        <end position="209"/>
    </location>
</feature>
<evidence type="ECO:0000313" key="6">
    <source>
        <dbReference type="EMBL" id="KAK8534016.1"/>
    </source>
</evidence>
<evidence type="ECO:0000259" key="5">
    <source>
        <dbReference type="Pfam" id="PF08263"/>
    </source>
</evidence>
<keyword evidence="3" id="KW-0472">Membrane</keyword>
<keyword evidence="3" id="KW-1133">Transmembrane helix</keyword>
<dbReference type="Pfam" id="PF00560">
    <property type="entry name" value="LRR_1"/>
    <property type="match status" value="1"/>
</dbReference>
<dbReference type="InterPro" id="IPR046959">
    <property type="entry name" value="PRK1-6/SRF4-like"/>
</dbReference>
<feature type="transmembrane region" description="Helical" evidence="3">
    <location>
        <begin position="189"/>
        <end position="208"/>
    </location>
</feature>